<dbReference type="Proteomes" id="UP000708208">
    <property type="component" value="Unassembled WGS sequence"/>
</dbReference>
<evidence type="ECO:0000313" key="1">
    <source>
        <dbReference type="EMBL" id="CAG7647987.1"/>
    </source>
</evidence>
<comment type="caution">
    <text evidence="1">The sequence shown here is derived from an EMBL/GenBank/DDBJ whole genome shotgun (WGS) entry which is preliminary data.</text>
</comment>
<reference evidence="1" key="1">
    <citation type="submission" date="2021-06" db="EMBL/GenBank/DDBJ databases">
        <authorList>
            <person name="Hodson N. C."/>
            <person name="Mongue J. A."/>
            <person name="Jaron S. K."/>
        </authorList>
    </citation>
    <scope>NUCLEOTIDE SEQUENCE</scope>
</reference>
<evidence type="ECO:0000313" key="2">
    <source>
        <dbReference type="Proteomes" id="UP000708208"/>
    </source>
</evidence>
<name>A0A8J2IZ27_9HEXA</name>
<gene>
    <name evidence="1" type="ORF">AFUS01_LOCUS644</name>
</gene>
<sequence length="107" mass="11843">MDIAGFQESDKILSKFAECLVGKAVCEGIGAFLESELEKLLILDDCKTEFGSSCSGLYTLISYLQAHKAQLYRAIMVHLLSSMGIQVSKQEQEDANVLLNQMDQVSY</sequence>
<organism evidence="1 2">
    <name type="scientific">Allacma fusca</name>
    <dbReference type="NCBI Taxonomy" id="39272"/>
    <lineage>
        <taxon>Eukaryota</taxon>
        <taxon>Metazoa</taxon>
        <taxon>Ecdysozoa</taxon>
        <taxon>Arthropoda</taxon>
        <taxon>Hexapoda</taxon>
        <taxon>Collembola</taxon>
        <taxon>Symphypleona</taxon>
        <taxon>Sminthuridae</taxon>
        <taxon>Allacma</taxon>
    </lineage>
</organism>
<proteinExistence type="predicted"/>
<dbReference type="EMBL" id="CAJVCH010003277">
    <property type="protein sequence ID" value="CAG7647987.1"/>
    <property type="molecule type" value="Genomic_DNA"/>
</dbReference>
<accession>A0A8J2IZ27</accession>
<protein>
    <submittedName>
        <fullName evidence="1">Uncharacterized protein</fullName>
    </submittedName>
</protein>
<dbReference type="AlphaFoldDB" id="A0A8J2IZ27"/>
<keyword evidence="2" id="KW-1185">Reference proteome</keyword>